<evidence type="ECO:0000256" key="1">
    <source>
        <dbReference type="SAM" id="MobiDB-lite"/>
    </source>
</evidence>
<feature type="region of interest" description="Disordered" evidence="1">
    <location>
        <begin position="32"/>
        <end position="64"/>
    </location>
</feature>
<protein>
    <submittedName>
        <fullName evidence="2">Uncharacterized protein</fullName>
    </submittedName>
</protein>
<sequence>MRSSSFVEDRRGWPFPGCVALAPHRLPVLEGPNCWPPRALPRRTPTSSPRRDASRSRRSTNPCRCPICSIFRSGRSIGWSVTTPGRRRLRRPRSRAAPISTPSPGWRRSSRRSRRSRTSPRRCRCRSATTVSRTRRTRSTSARRRTPPTPRRCSSPRSS</sequence>
<dbReference type="AlphaFoldDB" id="A0A645AMB0"/>
<feature type="compositionally biased region" description="Low complexity" evidence="1">
    <location>
        <begin position="95"/>
        <end position="107"/>
    </location>
</feature>
<proteinExistence type="predicted"/>
<evidence type="ECO:0000313" key="2">
    <source>
        <dbReference type="EMBL" id="MPM54056.1"/>
    </source>
</evidence>
<feature type="compositionally biased region" description="Basic residues" evidence="1">
    <location>
        <begin position="133"/>
        <end position="146"/>
    </location>
</feature>
<feature type="region of interest" description="Disordered" evidence="1">
    <location>
        <begin position="77"/>
        <end position="159"/>
    </location>
</feature>
<organism evidence="2">
    <name type="scientific">bioreactor metagenome</name>
    <dbReference type="NCBI Taxonomy" id="1076179"/>
    <lineage>
        <taxon>unclassified sequences</taxon>
        <taxon>metagenomes</taxon>
        <taxon>ecological metagenomes</taxon>
    </lineage>
</organism>
<accession>A0A645AMB0</accession>
<name>A0A645AMB0_9ZZZZ</name>
<feature type="compositionally biased region" description="Basic residues" evidence="1">
    <location>
        <begin position="108"/>
        <end position="125"/>
    </location>
</feature>
<comment type="caution">
    <text evidence="2">The sequence shown here is derived from an EMBL/GenBank/DDBJ whole genome shotgun (WGS) entry which is preliminary data.</text>
</comment>
<reference evidence="2" key="1">
    <citation type="submission" date="2019-08" db="EMBL/GenBank/DDBJ databases">
        <authorList>
            <person name="Kucharzyk K."/>
            <person name="Murdoch R.W."/>
            <person name="Higgins S."/>
            <person name="Loffler F."/>
        </authorList>
    </citation>
    <scope>NUCLEOTIDE SEQUENCE</scope>
</reference>
<gene>
    <name evidence="2" type="ORF">SDC9_100829</name>
</gene>
<dbReference type="EMBL" id="VSSQ01014626">
    <property type="protein sequence ID" value="MPM54056.1"/>
    <property type="molecule type" value="Genomic_DNA"/>
</dbReference>
<feature type="compositionally biased region" description="Basic residues" evidence="1">
    <location>
        <begin position="85"/>
        <end position="94"/>
    </location>
</feature>